<accession>A0A6J2N6N3</accession>
<evidence type="ECO:0000256" key="3">
    <source>
        <dbReference type="ARBA" id="ARBA00010663"/>
    </source>
</evidence>
<dbReference type="InterPro" id="IPR004072">
    <property type="entry name" value="Vmron_rcpt_1"/>
</dbReference>
<dbReference type="GO" id="GO:0005886">
    <property type="term" value="C:plasma membrane"/>
    <property type="evidence" value="ECO:0007669"/>
    <property type="project" value="UniProtKB-SubCell"/>
</dbReference>
<dbReference type="InterPro" id="IPR017452">
    <property type="entry name" value="GPCR_Rhodpsn_7TM"/>
</dbReference>
<keyword evidence="9 13" id="KW-0472">Membrane</keyword>
<reference evidence="16" key="1">
    <citation type="submission" date="2025-08" db="UniProtKB">
        <authorList>
            <consortium name="RefSeq"/>
        </authorList>
    </citation>
    <scope>IDENTIFICATION</scope>
    <source>
        <tissue evidence="16">Muscle</tissue>
    </source>
</reference>
<evidence type="ECO:0000313" key="16">
    <source>
        <dbReference type="RefSeq" id="XP_028385605.1"/>
    </source>
</evidence>
<dbReference type="AlphaFoldDB" id="A0A6J2N6N3"/>
<evidence type="ECO:0000256" key="9">
    <source>
        <dbReference type="ARBA" id="ARBA00023136"/>
    </source>
</evidence>
<protein>
    <recommendedName>
        <fullName evidence="13">Vomeronasal type-1 receptor</fullName>
    </recommendedName>
</protein>
<evidence type="ECO:0000256" key="6">
    <source>
        <dbReference type="ARBA" id="ARBA00022692"/>
    </source>
</evidence>
<dbReference type="Proteomes" id="UP000504628">
    <property type="component" value="Chromosome 12"/>
</dbReference>
<keyword evidence="10 13" id="KW-0675">Receptor</keyword>
<feature type="transmembrane region" description="Helical" evidence="13">
    <location>
        <begin position="154"/>
        <end position="174"/>
    </location>
</feature>
<evidence type="ECO:0000313" key="15">
    <source>
        <dbReference type="Proteomes" id="UP000504628"/>
    </source>
</evidence>
<feature type="transmembrane region" description="Helical" evidence="13">
    <location>
        <begin position="264"/>
        <end position="288"/>
    </location>
</feature>
<keyword evidence="11" id="KW-0325">Glycoprotein</keyword>
<keyword evidence="12 13" id="KW-0807">Transducer</keyword>
<feature type="transmembrane region" description="Helical" evidence="13">
    <location>
        <begin position="111"/>
        <end position="133"/>
    </location>
</feature>
<evidence type="ECO:0000256" key="10">
    <source>
        <dbReference type="ARBA" id="ARBA00023170"/>
    </source>
</evidence>
<keyword evidence="6 13" id="KW-0812">Transmembrane</keyword>
<keyword evidence="7 13" id="KW-1133">Transmembrane helix</keyword>
<dbReference type="GO" id="GO:0007606">
    <property type="term" value="P:sensory perception of chemical stimulus"/>
    <property type="evidence" value="ECO:0007669"/>
    <property type="project" value="UniProtKB-ARBA"/>
</dbReference>
<comment type="function">
    <text evidence="1">Putative pheromone receptor.</text>
</comment>
<proteinExistence type="inferred from homology"/>
<evidence type="ECO:0000256" key="8">
    <source>
        <dbReference type="ARBA" id="ARBA00023040"/>
    </source>
</evidence>
<feature type="transmembrane region" description="Helical" evidence="13">
    <location>
        <begin position="294"/>
        <end position="314"/>
    </location>
</feature>
<feature type="transmembrane region" description="Helical" evidence="13">
    <location>
        <begin position="34"/>
        <end position="61"/>
    </location>
</feature>
<keyword evidence="15" id="KW-1185">Reference proteome</keyword>
<evidence type="ECO:0000256" key="4">
    <source>
        <dbReference type="ARBA" id="ARBA00022475"/>
    </source>
</evidence>
<keyword evidence="8 13" id="KW-0297">G-protein coupled receptor</keyword>
<evidence type="ECO:0000256" key="13">
    <source>
        <dbReference type="RuleBase" id="RU364061"/>
    </source>
</evidence>
<dbReference type="PROSITE" id="PS50262">
    <property type="entry name" value="G_PROTEIN_RECEP_F1_2"/>
    <property type="match status" value="1"/>
</dbReference>
<dbReference type="GO" id="GO:0019236">
    <property type="term" value="P:response to pheromone"/>
    <property type="evidence" value="ECO:0007669"/>
    <property type="project" value="UniProtKB-KW"/>
</dbReference>
<dbReference type="OrthoDB" id="9606139at2759"/>
<keyword evidence="4 13" id="KW-1003">Cell membrane</keyword>
<gene>
    <name evidence="16" type="primary">LOC114511134</name>
</gene>
<dbReference type="RefSeq" id="XP_028385605.1">
    <property type="nucleotide sequence ID" value="XM_028529804.2"/>
</dbReference>
<organism evidence="15 16">
    <name type="scientific">Phyllostomus discolor</name>
    <name type="common">pale spear-nosed bat</name>
    <dbReference type="NCBI Taxonomy" id="89673"/>
    <lineage>
        <taxon>Eukaryota</taxon>
        <taxon>Metazoa</taxon>
        <taxon>Chordata</taxon>
        <taxon>Craniata</taxon>
        <taxon>Vertebrata</taxon>
        <taxon>Euteleostomi</taxon>
        <taxon>Mammalia</taxon>
        <taxon>Eutheria</taxon>
        <taxon>Laurasiatheria</taxon>
        <taxon>Chiroptera</taxon>
        <taxon>Yangochiroptera</taxon>
        <taxon>Phyllostomidae</taxon>
        <taxon>Phyllostominae</taxon>
        <taxon>Phyllostomus</taxon>
    </lineage>
</organism>
<dbReference type="Pfam" id="PF03402">
    <property type="entry name" value="V1R"/>
    <property type="match status" value="1"/>
</dbReference>
<comment type="similarity">
    <text evidence="3 13">Belongs to the G-protein coupled receptor 1 family.</text>
</comment>
<evidence type="ECO:0000256" key="11">
    <source>
        <dbReference type="ARBA" id="ARBA00023180"/>
    </source>
</evidence>
<dbReference type="SUPFAM" id="SSF81321">
    <property type="entry name" value="Family A G protein-coupled receptor-like"/>
    <property type="match status" value="1"/>
</dbReference>
<dbReference type="GeneID" id="114511134"/>
<dbReference type="InParanoid" id="A0A6J2N6N3"/>
<dbReference type="GO" id="GO:0016503">
    <property type="term" value="F:pheromone receptor activity"/>
    <property type="evidence" value="ECO:0007669"/>
    <property type="project" value="InterPro"/>
</dbReference>
<evidence type="ECO:0000256" key="5">
    <source>
        <dbReference type="ARBA" id="ARBA00022507"/>
    </source>
</evidence>
<feature type="transmembrane region" description="Helical" evidence="13">
    <location>
        <begin position="73"/>
        <end position="91"/>
    </location>
</feature>
<evidence type="ECO:0000256" key="12">
    <source>
        <dbReference type="ARBA" id="ARBA00023224"/>
    </source>
</evidence>
<comment type="subcellular location">
    <subcellularLocation>
        <location evidence="2 13">Cell membrane</location>
        <topology evidence="2 13">Multi-pass membrane protein</topology>
    </subcellularLocation>
</comment>
<evidence type="ECO:0000256" key="1">
    <source>
        <dbReference type="ARBA" id="ARBA00003878"/>
    </source>
</evidence>
<sequence length="341" mass="38277">MVCVPYASYSHAGSSCSEDRNQSLRTDSGSVMDLAVGLISLLQTIFGVLGNFSLLYHYLFLYFTGCRLRPTDLIVNSLIVANSLVLFSSGISFTKISFGSYDHLSGFGCRFISYLCGVGRGVSIGTICLLNVFQAITISPMNSRWAGLKRKAPKYIVASVFLYWILQMLVNVIFPMHMSSTLSNENFRNRKKLGFCSYIYLNETMNTLYAVLIASPDFVCFVLMLWASGSMVFILCRHKLRIQHIHRTPVSSQSSPESRATKTILLLASTFVFLNTSSFIFHIVFAILSNPSLLLYNIYVLITLSFPTVSPFLIMSHDPSVSRLSFAWIKNAKFPTFMRNM</sequence>
<dbReference type="PANTHER" id="PTHR24062">
    <property type="entry name" value="VOMERONASAL TYPE-1 RECEPTOR"/>
    <property type="match status" value="1"/>
</dbReference>
<dbReference type="Gene3D" id="1.20.1070.10">
    <property type="entry name" value="Rhodopsin 7-helix transmembrane proteins"/>
    <property type="match status" value="1"/>
</dbReference>
<evidence type="ECO:0000256" key="7">
    <source>
        <dbReference type="ARBA" id="ARBA00022989"/>
    </source>
</evidence>
<keyword evidence="5 13" id="KW-0589">Pheromone response</keyword>
<dbReference type="KEGG" id="pdic:114511134"/>
<evidence type="ECO:0000259" key="14">
    <source>
        <dbReference type="PROSITE" id="PS50262"/>
    </source>
</evidence>
<dbReference type="FunFam" id="1.20.1070.10:FF:000033">
    <property type="entry name" value="Vomeronasal type-1 receptor"/>
    <property type="match status" value="1"/>
</dbReference>
<name>A0A6J2N6N3_9CHIR</name>
<evidence type="ECO:0000256" key="2">
    <source>
        <dbReference type="ARBA" id="ARBA00004651"/>
    </source>
</evidence>
<feature type="transmembrane region" description="Helical" evidence="13">
    <location>
        <begin position="208"/>
        <end position="236"/>
    </location>
</feature>
<feature type="domain" description="G-protein coupled receptors family 1 profile" evidence="14">
    <location>
        <begin position="50"/>
        <end position="314"/>
    </location>
</feature>
<dbReference type="PRINTS" id="PR01534">
    <property type="entry name" value="VOMERONASL1R"/>
</dbReference>